<comment type="similarity">
    <text evidence="1">Belongs to the peroxiredoxin family. AhpC/Prx1 subfamily.</text>
</comment>
<evidence type="ECO:0000259" key="4">
    <source>
        <dbReference type="PROSITE" id="PS51352"/>
    </source>
</evidence>
<accession>A0ABM2ZXI5</accession>
<dbReference type="PANTHER" id="PTHR10681">
    <property type="entry name" value="THIOREDOXIN PEROXIDASE"/>
    <property type="match status" value="1"/>
</dbReference>
<dbReference type="RefSeq" id="XP_040947363.1">
    <property type="nucleotide sequence ID" value="XM_041091429.1"/>
</dbReference>
<evidence type="ECO:0000256" key="2">
    <source>
        <dbReference type="ARBA" id="ARBA00023002"/>
    </source>
</evidence>
<evidence type="ECO:0000256" key="3">
    <source>
        <dbReference type="ARBA" id="ARBA00045169"/>
    </source>
</evidence>
<dbReference type="PANTHER" id="PTHR10681:SF128">
    <property type="entry name" value="THIOREDOXIN-DEPENDENT PEROXIDE REDUCTASE, MITOCHONDRIAL"/>
    <property type="match status" value="1"/>
</dbReference>
<dbReference type="Gene3D" id="3.40.30.10">
    <property type="entry name" value="Glutaredoxin"/>
    <property type="match status" value="1"/>
</dbReference>
<comment type="function">
    <text evidence="3">Thiol-specific peroxidase that catalyzes the reduction of hydrogen peroxide and organic hydroperoxides to water and alcohols, respectively. Plays a role in cell protection against oxidative stress by detoxifying peroxides. May be an antioxidant enzyme particularly in the developing shoot and photosynthesizing leaf.</text>
</comment>
<dbReference type="Pfam" id="PF00578">
    <property type="entry name" value="AhpC-TSA"/>
    <property type="match status" value="1"/>
</dbReference>
<keyword evidence="5" id="KW-1185">Reference proteome</keyword>
<protein>
    <submittedName>
        <fullName evidence="6">2-Cys peroxiredoxin BAS1-like, chloroplastic</fullName>
    </submittedName>
</protein>
<name>A0ABM2ZXI5_GOSHI</name>
<evidence type="ECO:0000313" key="6">
    <source>
        <dbReference type="RefSeq" id="XP_040947363.1"/>
    </source>
</evidence>
<organism evidence="5 6">
    <name type="scientific">Gossypium hirsutum</name>
    <name type="common">Upland cotton</name>
    <name type="synonym">Gossypium mexicanum</name>
    <dbReference type="NCBI Taxonomy" id="3635"/>
    <lineage>
        <taxon>Eukaryota</taxon>
        <taxon>Viridiplantae</taxon>
        <taxon>Streptophyta</taxon>
        <taxon>Embryophyta</taxon>
        <taxon>Tracheophyta</taxon>
        <taxon>Spermatophyta</taxon>
        <taxon>Magnoliopsida</taxon>
        <taxon>eudicotyledons</taxon>
        <taxon>Gunneridae</taxon>
        <taxon>Pentapetalae</taxon>
        <taxon>rosids</taxon>
        <taxon>malvids</taxon>
        <taxon>Malvales</taxon>
        <taxon>Malvaceae</taxon>
        <taxon>Malvoideae</taxon>
        <taxon>Gossypium</taxon>
    </lineage>
</organism>
<sequence>MRIEMKMIKEVSKYSIKTKLKKKDERTDLVILISPRRQRKEERTNKFSLHAVSSIRESELPLVGNPAPDFEAEAVFDQEFIKVKLSEYIGKKYVILFFYPLDFTFVCPTEITAFSDRYEEFEKLNNF</sequence>
<dbReference type="GeneID" id="107898254"/>
<evidence type="ECO:0000256" key="1">
    <source>
        <dbReference type="ARBA" id="ARBA00009796"/>
    </source>
</evidence>
<dbReference type="InterPro" id="IPR000866">
    <property type="entry name" value="AhpC/TSA"/>
</dbReference>
<reference evidence="5" key="1">
    <citation type="journal article" date="2020" name="Nat. Genet.">
        <title>Genomic diversifications of five Gossypium allopolyploid species and their impact on cotton improvement.</title>
        <authorList>
            <person name="Chen Z.J."/>
            <person name="Sreedasyam A."/>
            <person name="Ando A."/>
            <person name="Song Q."/>
            <person name="De Santiago L.M."/>
            <person name="Hulse-Kemp A.M."/>
            <person name="Ding M."/>
            <person name="Ye W."/>
            <person name="Kirkbride R.C."/>
            <person name="Jenkins J."/>
            <person name="Plott C."/>
            <person name="Lovell J."/>
            <person name="Lin Y.M."/>
            <person name="Vaughn R."/>
            <person name="Liu B."/>
            <person name="Simpson S."/>
            <person name="Scheffler B.E."/>
            <person name="Wen L."/>
            <person name="Saski C.A."/>
            <person name="Grover C.E."/>
            <person name="Hu G."/>
            <person name="Conover J.L."/>
            <person name="Carlson J.W."/>
            <person name="Shu S."/>
            <person name="Boston L.B."/>
            <person name="Williams M."/>
            <person name="Peterson D.G."/>
            <person name="McGee K."/>
            <person name="Jones D.C."/>
            <person name="Wendel J.F."/>
            <person name="Stelly D.M."/>
            <person name="Grimwood J."/>
            <person name="Schmutz J."/>
        </authorList>
    </citation>
    <scope>NUCLEOTIDE SEQUENCE [LARGE SCALE GENOMIC DNA]</scope>
    <source>
        <strain evidence="5">cv. TM-1</strain>
    </source>
</reference>
<dbReference type="SUPFAM" id="SSF52833">
    <property type="entry name" value="Thioredoxin-like"/>
    <property type="match status" value="1"/>
</dbReference>
<dbReference type="InterPro" id="IPR013766">
    <property type="entry name" value="Thioredoxin_domain"/>
</dbReference>
<feature type="domain" description="Thioredoxin" evidence="4">
    <location>
        <begin position="61"/>
        <end position="127"/>
    </location>
</feature>
<dbReference type="PROSITE" id="PS51352">
    <property type="entry name" value="THIOREDOXIN_2"/>
    <property type="match status" value="1"/>
</dbReference>
<dbReference type="InterPro" id="IPR036249">
    <property type="entry name" value="Thioredoxin-like_sf"/>
</dbReference>
<evidence type="ECO:0000313" key="5">
    <source>
        <dbReference type="Proteomes" id="UP000818029"/>
    </source>
</evidence>
<dbReference type="InterPro" id="IPR050217">
    <property type="entry name" value="Peroxiredoxin"/>
</dbReference>
<keyword evidence="2" id="KW-0560">Oxidoreductase</keyword>
<proteinExistence type="inferred from homology"/>
<gene>
    <name evidence="6" type="primary">LOC107898254</name>
</gene>
<dbReference type="Proteomes" id="UP000818029">
    <property type="component" value="Chromosome D04"/>
</dbReference>
<reference evidence="6" key="2">
    <citation type="submission" date="2025-08" db="UniProtKB">
        <authorList>
            <consortium name="RefSeq"/>
        </authorList>
    </citation>
    <scope>IDENTIFICATION</scope>
</reference>